<evidence type="ECO:0000256" key="2">
    <source>
        <dbReference type="ARBA" id="ARBA00022764"/>
    </source>
</evidence>
<feature type="signal peptide" evidence="4">
    <location>
        <begin position="1"/>
        <end position="21"/>
    </location>
</feature>
<comment type="caution">
    <text evidence="5">The sequence shown here is derived from an EMBL/GenBank/DDBJ whole genome shotgun (WGS) entry which is preliminary data.</text>
</comment>
<reference evidence="5 6" key="2">
    <citation type="submission" date="2015-01" db="EMBL/GenBank/DDBJ databases">
        <authorList>
            <consortium name="NBRP consortium"/>
            <person name="Sawabe T."/>
            <person name="Meirelles P."/>
            <person name="Feng G."/>
            <person name="Sayaka M."/>
            <person name="Hattori M."/>
            <person name="Ohkuma M."/>
        </authorList>
    </citation>
    <scope>NUCLEOTIDE SEQUENCE [LARGE SCALE GENOMIC DNA]</scope>
    <source>
        <strain evidence="5 6">JCM19232</strain>
    </source>
</reference>
<keyword evidence="2" id="KW-0574">Periplasm</keyword>
<keyword evidence="1 4" id="KW-0732">Signal</keyword>
<dbReference type="EMBL" id="BBSA01000002">
    <property type="protein sequence ID" value="GAM60940.1"/>
    <property type="molecule type" value="Genomic_DNA"/>
</dbReference>
<dbReference type="Proteomes" id="UP000031670">
    <property type="component" value="Unassembled WGS sequence"/>
</dbReference>
<accession>A0A0B8P2F6</accession>
<evidence type="ECO:0000313" key="5">
    <source>
        <dbReference type="EMBL" id="GAM60940.1"/>
    </source>
</evidence>
<evidence type="ECO:0000256" key="3">
    <source>
        <dbReference type="ARBA" id="ARBA00023186"/>
    </source>
</evidence>
<evidence type="ECO:0000256" key="1">
    <source>
        <dbReference type="ARBA" id="ARBA00022729"/>
    </source>
</evidence>
<dbReference type="InterPro" id="IPR010486">
    <property type="entry name" value="HNS-dep_expression_A/B"/>
</dbReference>
<name>A0A0B8P2F6_9VIBR</name>
<reference evidence="5 6" key="1">
    <citation type="submission" date="2015-01" db="EMBL/GenBank/DDBJ databases">
        <title>Vibrio sp. C5 JCM 19232 whole genome shotgun sequence.</title>
        <authorList>
            <person name="Sawabe T."/>
            <person name="Meirelles P."/>
            <person name="Feng G."/>
            <person name="Sayaka M."/>
            <person name="Hattori M."/>
            <person name="Ohkuma M."/>
        </authorList>
    </citation>
    <scope>NUCLEOTIDE SEQUENCE [LARGE SCALE GENOMIC DNA]</scope>
    <source>
        <strain evidence="5 6">JCM19232</strain>
    </source>
</reference>
<evidence type="ECO:0000313" key="6">
    <source>
        <dbReference type="Proteomes" id="UP000031670"/>
    </source>
</evidence>
<dbReference type="Pfam" id="PF06411">
    <property type="entry name" value="HdeA"/>
    <property type="match status" value="1"/>
</dbReference>
<sequence>MKKSIALSTLLLACMSASSFADTGTTTDIQTTQNVDQITCGQFLELGEEVMPVTVGYLYAVNSQDSQVDIIQVQDLVNVEVDSIVEECITNPDILASDAIVHQVSEKAKIAKDVELAM</sequence>
<keyword evidence="3" id="KW-0143">Chaperone</keyword>
<dbReference type="SUPFAM" id="SSF47752">
    <property type="entry name" value="Protein HNS-dependent expression A, HdeA"/>
    <property type="match status" value="1"/>
</dbReference>
<dbReference type="GO" id="GO:0071468">
    <property type="term" value="P:cellular response to acidic pH"/>
    <property type="evidence" value="ECO:0007669"/>
    <property type="project" value="InterPro"/>
</dbReference>
<protein>
    <submittedName>
        <fullName evidence="5">Uncharacterized protein</fullName>
    </submittedName>
</protein>
<proteinExistence type="predicted"/>
<dbReference type="InterPro" id="IPR038303">
    <property type="entry name" value="HdeA/HdeB_sf"/>
</dbReference>
<feature type="chain" id="PRO_5002121989" evidence="4">
    <location>
        <begin position="22"/>
        <end position="118"/>
    </location>
</feature>
<organism evidence="5 6">
    <name type="scientific">Vibrio ishigakensis</name>
    <dbReference type="NCBI Taxonomy" id="1481914"/>
    <lineage>
        <taxon>Bacteria</taxon>
        <taxon>Pseudomonadati</taxon>
        <taxon>Pseudomonadota</taxon>
        <taxon>Gammaproteobacteria</taxon>
        <taxon>Vibrionales</taxon>
        <taxon>Vibrionaceae</taxon>
        <taxon>Vibrio</taxon>
    </lineage>
</organism>
<evidence type="ECO:0000256" key="4">
    <source>
        <dbReference type="SAM" id="SignalP"/>
    </source>
</evidence>
<dbReference type="Gene3D" id="1.10.890.10">
    <property type="entry name" value="HNS-dependent expression A"/>
    <property type="match status" value="1"/>
</dbReference>
<dbReference type="GO" id="GO:0030288">
    <property type="term" value="C:outer membrane-bounded periplasmic space"/>
    <property type="evidence" value="ECO:0007669"/>
    <property type="project" value="InterPro"/>
</dbReference>
<dbReference type="RefSeq" id="WP_261836933.1">
    <property type="nucleotide sequence ID" value="NZ_AP024882.1"/>
</dbReference>
<dbReference type="InterPro" id="IPR036831">
    <property type="entry name" value="HdeA_sf"/>
</dbReference>
<dbReference type="AlphaFoldDB" id="A0A0B8P2F6"/>
<gene>
    <name evidence="5" type="ORF">JCM19232_3882</name>
</gene>